<reference evidence="2 3" key="1">
    <citation type="journal article" date="2019" name="Commun. Biol.">
        <title>The bagworm genome reveals a unique fibroin gene that provides high tensile strength.</title>
        <authorList>
            <person name="Kono N."/>
            <person name="Nakamura H."/>
            <person name="Ohtoshi R."/>
            <person name="Tomita M."/>
            <person name="Numata K."/>
            <person name="Arakawa K."/>
        </authorList>
    </citation>
    <scope>NUCLEOTIDE SEQUENCE [LARGE SCALE GENOMIC DNA]</scope>
</reference>
<evidence type="ECO:0000313" key="3">
    <source>
        <dbReference type="Proteomes" id="UP000299102"/>
    </source>
</evidence>
<comment type="caution">
    <text evidence="2">The sequence shown here is derived from an EMBL/GenBank/DDBJ whole genome shotgun (WGS) entry which is preliminary data.</text>
</comment>
<feature type="compositionally biased region" description="Basic and acidic residues" evidence="1">
    <location>
        <begin position="156"/>
        <end position="175"/>
    </location>
</feature>
<feature type="region of interest" description="Disordered" evidence="1">
    <location>
        <begin position="148"/>
        <end position="184"/>
    </location>
</feature>
<organism evidence="2 3">
    <name type="scientific">Eumeta variegata</name>
    <name type="common">Bagworm moth</name>
    <name type="synonym">Eumeta japonica</name>
    <dbReference type="NCBI Taxonomy" id="151549"/>
    <lineage>
        <taxon>Eukaryota</taxon>
        <taxon>Metazoa</taxon>
        <taxon>Ecdysozoa</taxon>
        <taxon>Arthropoda</taxon>
        <taxon>Hexapoda</taxon>
        <taxon>Insecta</taxon>
        <taxon>Pterygota</taxon>
        <taxon>Neoptera</taxon>
        <taxon>Endopterygota</taxon>
        <taxon>Lepidoptera</taxon>
        <taxon>Glossata</taxon>
        <taxon>Ditrysia</taxon>
        <taxon>Tineoidea</taxon>
        <taxon>Psychidae</taxon>
        <taxon>Oiketicinae</taxon>
        <taxon>Eumeta</taxon>
    </lineage>
</organism>
<dbReference type="AlphaFoldDB" id="A0A4C1VF98"/>
<sequence length="184" mass="20023">MSTPRKEVDEHAVHYGPDAAPASSNRLYSNGNPEGRWQRQRPRSALRITFVSKNNSLIKSRFGGSLFALVDAITASLASNGFADCERPNSSRPPAGDFRFAPVFASKQEIQKHSVKEPEEENLYRIFSESIPIAPILVTASEMTAVGGPGPGAAVRNRDGGDCAQRRGDTDDAQRWRSGRRAGP</sequence>
<dbReference type="Proteomes" id="UP000299102">
    <property type="component" value="Unassembled WGS sequence"/>
</dbReference>
<proteinExistence type="predicted"/>
<feature type="compositionally biased region" description="Polar residues" evidence="1">
    <location>
        <begin position="22"/>
        <end position="32"/>
    </location>
</feature>
<evidence type="ECO:0000256" key="1">
    <source>
        <dbReference type="SAM" id="MobiDB-lite"/>
    </source>
</evidence>
<feature type="compositionally biased region" description="Basic and acidic residues" evidence="1">
    <location>
        <begin position="1"/>
        <end position="13"/>
    </location>
</feature>
<accession>A0A4C1VF98</accession>
<gene>
    <name evidence="2" type="ORF">EVAR_35208_1</name>
</gene>
<feature type="region of interest" description="Disordered" evidence="1">
    <location>
        <begin position="1"/>
        <end position="40"/>
    </location>
</feature>
<dbReference type="EMBL" id="BGZK01000321">
    <property type="protein sequence ID" value="GBP36624.1"/>
    <property type="molecule type" value="Genomic_DNA"/>
</dbReference>
<keyword evidence="3" id="KW-1185">Reference proteome</keyword>
<evidence type="ECO:0000313" key="2">
    <source>
        <dbReference type="EMBL" id="GBP36624.1"/>
    </source>
</evidence>
<protein>
    <submittedName>
        <fullName evidence="2">Uncharacterized protein</fullName>
    </submittedName>
</protein>
<name>A0A4C1VF98_EUMVA</name>